<dbReference type="PIRSF" id="PIRSF500064">
    <property type="entry name" value="GPAT"/>
    <property type="match status" value="1"/>
</dbReference>
<dbReference type="UniPathway" id="UPA00557">
    <property type="reaction ID" value="UER00612"/>
</dbReference>
<comment type="subcellular location">
    <subcellularLocation>
        <location evidence="1 14">Cell membrane</location>
        <topology evidence="1 14">Peripheral membrane protein</topology>
        <orientation evidence="1 14">Cytoplasmic side</orientation>
    </subcellularLocation>
</comment>
<keyword evidence="7 14" id="KW-1003">Cell membrane</keyword>
<keyword evidence="14" id="KW-0444">Lipid biosynthesis</keyword>
<dbReference type="InterPro" id="IPR022284">
    <property type="entry name" value="GPAT/DHAPAT"/>
</dbReference>
<evidence type="ECO:0000256" key="13">
    <source>
        <dbReference type="ARBA" id="ARBA00048427"/>
    </source>
</evidence>
<dbReference type="InterPro" id="IPR028354">
    <property type="entry name" value="GPAT_PlsB"/>
</dbReference>
<keyword evidence="11 14" id="KW-1208">Phospholipid metabolism</keyword>
<evidence type="ECO:0000256" key="5">
    <source>
        <dbReference type="ARBA" id="ARBA00013113"/>
    </source>
</evidence>
<comment type="catalytic activity">
    <reaction evidence="13 14">
        <text>sn-glycerol 3-phosphate + an acyl-CoA = a 1-acyl-sn-glycero-3-phosphate + CoA</text>
        <dbReference type="Rhea" id="RHEA:15325"/>
        <dbReference type="ChEBI" id="CHEBI:57287"/>
        <dbReference type="ChEBI" id="CHEBI:57597"/>
        <dbReference type="ChEBI" id="CHEBI:57970"/>
        <dbReference type="ChEBI" id="CHEBI:58342"/>
        <dbReference type="EC" id="2.3.1.15"/>
    </reaction>
</comment>
<dbReference type="PANTHER" id="PTHR12563:SF17">
    <property type="entry name" value="DIHYDROXYACETONE PHOSPHATE ACYLTRANSFERASE"/>
    <property type="match status" value="1"/>
</dbReference>
<dbReference type="InterPro" id="IPR045520">
    <property type="entry name" value="GPAT/DHAPAT_C"/>
</dbReference>
<dbReference type="Proteomes" id="UP000307968">
    <property type="component" value="Chromosome"/>
</dbReference>
<evidence type="ECO:0000313" key="18">
    <source>
        <dbReference type="Proteomes" id="UP000307968"/>
    </source>
</evidence>
<feature type="region of interest" description="Disordered" evidence="15">
    <location>
        <begin position="807"/>
        <end position="831"/>
    </location>
</feature>
<comment type="domain">
    <text evidence="14">The HXXXXD motif is essential for acyltransferase activity and may constitute the binding site for the phosphate moiety of the glycerol-3-phosphate.</text>
</comment>
<evidence type="ECO:0000256" key="15">
    <source>
        <dbReference type="SAM" id="MobiDB-lite"/>
    </source>
</evidence>
<protein>
    <recommendedName>
        <fullName evidence="6 14">Glycerol-3-phosphate acyltransferase</fullName>
        <shortName evidence="14">GPAT</shortName>
        <ecNumber evidence="5 14">2.3.1.15</ecNumber>
    </recommendedName>
</protein>
<dbReference type="AlphaFoldDB" id="A0A4U9HTL1"/>
<gene>
    <name evidence="14 17" type="primary">plsB</name>
    <name evidence="17" type="ORF">NCTC12971_05328</name>
</gene>
<dbReference type="PANTHER" id="PTHR12563">
    <property type="entry name" value="GLYCEROL-3-PHOSPHATE ACYLTRANSFERASE"/>
    <property type="match status" value="1"/>
</dbReference>
<sequence length="861" mass="97580">MSGWRKIYYKLLNLPLKLLVRSKAIPADPVTELGLDPSRPILYVLPYHSKADLLTLRTQCLAQDLPDPLDPLEIDGAVLPSYVFIHDGPRVFRYYTPKEESVKLFHDYLDLHRNNPGLDIQMLPASVMFGRSPGREGQGTPHLRLLNGVQKFFAILWLGRDSFVRFSNTVSLRKMATEHGTDKIIAQKLARVARMHFSRQRLAAVGPSLPARQDLFNKLLASKAIEKAVEDEARSKKISHEKAQQNAIALMEEIAADFSYETVRLSDRVLSWTWNRLYQGINVTNAERVRQLAQDGHEIVYVPCHRSHMDYLLLSYVLYHQGLVPPHIAAGINLNFWPAGPIFRRLGAFFIRRTFKGNKLYSTVFREYLGELFTRGYSVEYFVEGGRSRTGRLLEPKTGTLSMTIQAMLRGGTRPITLVPIYIGYEHVMEVGTYAKELRGATKEKESLLQMMRGLRKLRNLGQGYVNFGEPLPLTAYLNQHVPQWRESIDPIEAQRPSWLTPTVNDLAGKIMVRINNAAAANAMNLCSTALLASRQRSLTREQLIEQLDCYLQLMRNAPYADDVTVPDHTPGELLDHALNMDKFEVEQDNIGDIIILPREQAVLMTYYRNNIHHLLVLPSLIASIVMHHRHVSRAELLRQIGLIYPMLKAELFLHYDKEQLPEVLQTLTDEMARQALICVDGDELSLNAGRIRPLQLLAAGVRETLQRYAITMSLLSANPSINRGALEKESRIMAQRLSVLHGINAPEFFDKAVFSTLVATLREEGYINDIGDAIREHTMEVYTMLSDLITPEIKLTIESVSTRRSLKRCRPRRKQTATAPDNPPAITEKGTHQSGAFFMRVAPPHQIKLSATPINTTSPT</sequence>
<accession>A0A4U9HTL1</accession>
<dbReference type="GO" id="GO:0006631">
    <property type="term" value="P:fatty acid metabolic process"/>
    <property type="evidence" value="ECO:0007669"/>
    <property type="project" value="TreeGrafter"/>
</dbReference>
<proteinExistence type="inferred from homology"/>
<dbReference type="PIRSF" id="PIRSF000437">
    <property type="entry name" value="GPAT_DHAPAT"/>
    <property type="match status" value="1"/>
</dbReference>
<evidence type="ECO:0000256" key="4">
    <source>
        <dbReference type="ARBA" id="ARBA00007937"/>
    </source>
</evidence>
<comment type="pathway">
    <text evidence="3">Lipid metabolism.</text>
</comment>
<evidence type="ECO:0000256" key="3">
    <source>
        <dbReference type="ARBA" id="ARBA00005189"/>
    </source>
</evidence>
<dbReference type="EMBL" id="LR590463">
    <property type="protein sequence ID" value="VTP67872.1"/>
    <property type="molecule type" value="Genomic_DNA"/>
</dbReference>
<dbReference type="CDD" id="cd07993">
    <property type="entry name" value="LPLAT_DHAPAT-like"/>
    <property type="match status" value="1"/>
</dbReference>
<keyword evidence="14" id="KW-0443">Lipid metabolism</keyword>
<dbReference type="InterPro" id="IPR041728">
    <property type="entry name" value="GPAT/DHAPAT_LPLAT"/>
</dbReference>
<evidence type="ECO:0000256" key="6">
    <source>
        <dbReference type="ARBA" id="ARBA00013432"/>
    </source>
</evidence>
<dbReference type="Pfam" id="PF19277">
    <property type="entry name" value="GPAT_C"/>
    <property type="match status" value="1"/>
</dbReference>
<comment type="pathway">
    <text evidence="2 14">Phospholipid metabolism; CDP-diacylglycerol biosynthesis; CDP-diacylglycerol from sn-glycerol 3-phosphate: step 1/3.</text>
</comment>
<dbReference type="SMART" id="SM00563">
    <property type="entry name" value="PlsC"/>
    <property type="match status" value="1"/>
</dbReference>
<evidence type="ECO:0000256" key="10">
    <source>
        <dbReference type="ARBA" id="ARBA00023209"/>
    </source>
</evidence>
<evidence type="ECO:0000313" key="17">
    <source>
        <dbReference type="EMBL" id="VTP67872.1"/>
    </source>
</evidence>
<dbReference type="GO" id="GO:0004366">
    <property type="term" value="F:glycerol-3-phosphate O-acyltransferase activity"/>
    <property type="evidence" value="ECO:0007669"/>
    <property type="project" value="UniProtKB-UniRule"/>
</dbReference>
<evidence type="ECO:0000256" key="2">
    <source>
        <dbReference type="ARBA" id="ARBA00004765"/>
    </source>
</evidence>
<reference evidence="17 18" key="1">
    <citation type="submission" date="2019-05" db="EMBL/GenBank/DDBJ databases">
        <authorList>
            <consortium name="Pathogen Informatics"/>
        </authorList>
    </citation>
    <scope>NUCLEOTIDE SEQUENCE [LARGE SCALE GENOMIC DNA]</scope>
    <source>
        <strain evidence="17 18">NCTC12971</strain>
    </source>
</reference>
<evidence type="ECO:0000259" key="16">
    <source>
        <dbReference type="SMART" id="SM00563"/>
    </source>
</evidence>
<dbReference type="InterPro" id="IPR002123">
    <property type="entry name" value="Plipid/glycerol_acylTrfase"/>
</dbReference>
<evidence type="ECO:0000256" key="9">
    <source>
        <dbReference type="ARBA" id="ARBA00023136"/>
    </source>
</evidence>
<name>A0A4U9HTL1_SERRU</name>
<feature type="short sequence motif" description="HXXXXD motif" evidence="14">
    <location>
        <begin position="304"/>
        <end position="309"/>
    </location>
</feature>
<organism evidence="17 18">
    <name type="scientific">Serratia rubidaea</name>
    <name type="common">Serratia marinorubra</name>
    <dbReference type="NCBI Taxonomy" id="61652"/>
    <lineage>
        <taxon>Bacteria</taxon>
        <taxon>Pseudomonadati</taxon>
        <taxon>Pseudomonadota</taxon>
        <taxon>Gammaproteobacteria</taxon>
        <taxon>Enterobacterales</taxon>
        <taxon>Yersiniaceae</taxon>
        <taxon>Serratia</taxon>
    </lineage>
</organism>
<feature type="domain" description="Phospholipid/glycerol acyltransferase" evidence="16">
    <location>
        <begin position="299"/>
        <end position="426"/>
    </location>
</feature>
<dbReference type="HAMAP" id="MF_00393">
    <property type="entry name" value="Glyc3P_acyltrans"/>
    <property type="match status" value="1"/>
</dbReference>
<keyword evidence="10 14" id="KW-0594">Phospholipid biosynthesis</keyword>
<dbReference type="Pfam" id="PF01553">
    <property type="entry name" value="Acyltransferase"/>
    <property type="match status" value="1"/>
</dbReference>
<dbReference type="SUPFAM" id="SSF69593">
    <property type="entry name" value="Glycerol-3-phosphate (1)-acyltransferase"/>
    <property type="match status" value="1"/>
</dbReference>
<evidence type="ECO:0000256" key="14">
    <source>
        <dbReference type="HAMAP-Rule" id="MF_00393"/>
    </source>
</evidence>
<keyword evidence="12 14" id="KW-0012">Acyltransferase</keyword>
<evidence type="ECO:0000256" key="12">
    <source>
        <dbReference type="ARBA" id="ARBA00023315"/>
    </source>
</evidence>
<dbReference type="GO" id="GO:0016024">
    <property type="term" value="P:CDP-diacylglycerol biosynthetic process"/>
    <property type="evidence" value="ECO:0007669"/>
    <property type="project" value="UniProtKB-UniRule"/>
</dbReference>
<comment type="similarity">
    <text evidence="4 14">Belongs to the GPAT/DAPAT family.</text>
</comment>
<dbReference type="GO" id="GO:0005886">
    <property type="term" value="C:plasma membrane"/>
    <property type="evidence" value="ECO:0007669"/>
    <property type="project" value="UniProtKB-SubCell"/>
</dbReference>
<evidence type="ECO:0000256" key="11">
    <source>
        <dbReference type="ARBA" id="ARBA00023264"/>
    </source>
</evidence>
<keyword evidence="8 14" id="KW-0808">Transferase</keyword>
<dbReference type="NCBIfam" id="NF003441">
    <property type="entry name" value="PRK04974.1"/>
    <property type="match status" value="1"/>
</dbReference>
<dbReference type="EC" id="2.3.1.15" evidence="5 14"/>
<feature type="compositionally biased region" description="Basic residues" evidence="15">
    <location>
        <begin position="807"/>
        <end position="816"/>
    </location>
</feature>
<keyword evidence="9 14" id="KW-0472">Membrane</keyword>
<dbReference type="NCBIfam" id="TIGR03703">
    <property type="entry name" value="plsB"/>
    <property type="match status" value="1"/>
</dbReference>
<evidence type="ECO:0000256" key="1">
    <source>
        <dbReference type="ARBA" id="ARBA00004413"/>
    </source>
</evidence>
<evidence type="ECO:0000256" key="7">
    <source>
        <dbReference type="ARBA" id="ARBA00022475"/>
    </source>
</evidence>
<evidence type="ECO:0000256" key="8">
    <source>
        <dbReference type="ARBA" id="ARBA00022679"/>
    </source>
</evidence>